<dbReference type="Pfam" id="PF20146">
    <property type="entry name" value="NRF"/>
    <property type="match status" value="1"/>
</dbReference>
<feature type="transmembrane region" description="Helical" evidence="1">
    <location>
        <begin position="680"/>
        <end position="700"/>
    </location>
</feature>
<evidence type="ECO:0000256" key="1">
    <source>
        <dbReference type="SAM" id="Phobius"/>
    </source>
</evidence>
<evidence type="ECO:0000313" key="5">
    <source>
        <dbReference type="Proteomes" id="UP000663845"/>
    </source>
</evidence>
<dbReference type="InterPro" id="IPR006621">
    <property type="entry name" value="Nose-resist-to-fluoxetine_N"/>
</dbReference>
<sequence>MLTITLFLLFSVLWNINSQFIPPQFDSAINRLRQYQYFSPIDLLKDVEYNLTPKQMLEHMSLLLSNNNTSPCEQDIELILRAAVEKEMWALKILDAWGKPLPSGILKGNMYWIGNYDECIQPIYNPANQSFVSQPFNTQHCTLTPTASRSRSSSMASLVLGLCVPSSCDRQTLVSLIHKLFKNLSITQENLVCSNALPNGQKGLTNGAIATIVILSLLGLLVLVGTIIDLISMLKFNIVHNRIIPNNTYNHLVDDDDNEITIQSETHRTSKILFLAEFSALKSLRRIFTLEQKTSDDTNDSFLFINGIRVLSLCWIIIGHSLLFNLSYTSNIVDILVSSRTIAFQLILSAHCSVDTFFVLSGFLTAILFIRQVKKEGRLSFRLMYLYYIHRYIRLTPAFLLMILVSINLTPCFGQGPIYPIEQGFESKGCRTRSWWTSILYVGNIVRPDEMCLNIAWYLHNDMQFHWIAPLTLIPFAFGRRILSFVIVIIFVFIGIGSILTILLYYPNMILNTLTTETNNDGPSFYNNVYIKPWCRISAYAIGLLTGYIVIITGREYHINKRSKIIVTILIVVISVMWLLVTNSDSIRASGLSRSVTVVYMSLSRTLWSIVIGWLLFVCSINQGGIVTQILSWPIWTSLARINYSCYLVHSTILHIIIFNQTMPFYYQGYLAINNFISHIFFSYAAAILVSIFFETPFFIMEKKLFKR</sequence>
<feature type="transmembrane region" description="Helical" evidence="1">
    <location>
        <begin position="342"/>
        <end position="370"/>
    </location>
</feature>
<dbReference type="PANTHER" id="PTHR11161:SF0">
    <property type="entry name" value="O-ACYLTRANSFERASE LIKE PROTEIN"/>
    <property type="match status" value="1"/>
</dbReference>
<keyword evidence="1" id="KW-0812">Transmembrane</keyword>
<dbReference type="SMART" id="SM00703">
    <property type="entry name" value="NRF"/>
    <property type="match status" value="1"/>
</dbReference>
<evidence type="ECO:0000259" key="3">
    <source>
        <dbReference type="SMART" id="SM00703"/>
    </source>
</evidence>
<feature type="chain" id="PRO_5032508355" description="Nose resistant-to-fluoxetine protein N-terminal domain-containing protein" evidence="2">
    <location>
        <begin position="19"/>
        <end position="708"/>
    </location>
</feature>
<proteinExistence type="predicted"/>
<dbReference type="EMBL" id="CAJNOG010000525">
    <property type="protein sequence ID" value="CAF1282916.1"/>
    <property type="molecule type" value="Genomic_DNA"/>
</dbReference>
<dbReference type="Proteomes" id="UP000663845">
    <property type="component" value="Unassembled WGS sequence"/>
</dbReference>
<feature type="transmembrane region" description="Helical" evidence="1">
    <location>
        <begin position="537"/>
        <end position="553"/>
    </location>
</feature>
<accession>A0A815CEB7</accession>
<feature type="signal peptide" evidence="2">
    <location>
        <begin position="1"/>
        <end position="18"/>
    </location>
</feature>
<feature type="transmembrane region" description="Helical" evidence="1">
    <location>
        <begin position="208"/>
        <end position="232"/>
    </location>
</feature>
<dbReference type="InterPro" id="IPR052728">
    <property type="entry name" value="O2_lipid_transport_reg"/>
</dbReference>
<keyword evidence="2" id="KW-0732">Signal</keyword>
<feature type="transmembrane region" description="Helical" evidence="1">
    <location>
        <begin position="565"/>
        <end position="582"/>
    </location>
</feature>
<reference evidence="4" key="1">
    <citation type="submission" date="2021-02" db="EMBL/GenBank/DDBJ databases">
        <authorList>
            <person name="Nowell W R."/>
        </authorList>
    </citation>
    <scope>NUCLEOTIDE SEQUENCE</scope>
</reference>
<gene>
    <name evidence="4" type="ORF">JYZ213_LOCUS31337</name>
</gene>
<name>A0A815CEB7_9BILA</name>
<dbReference type="AlphaFoldDB" id="A0A815CEB7"/>
<dbReference type="PANTHER" id="PTHR11161">
    <property type="entry name" value="O-ACYLTRANSFERASE"/>
    <property type="match status" value="1"/>
</dbReference>
<keyword evidence="1" id="KW-0472">Membrane</keyword>
<keyword evidence="1" id="KW-1133">Transmembrane helix</keyword>
<feature type="transmembrane region" description="Helical" evidence="1">
    <location>
        <begin position="642"/>
        <end position="660"/>
    </location>
</feature>
<comment type="caution">
    <text evidence="4">The sequence shown here is derived from an EMBL/GenBank/DDBJ whole genome shotgun (WGS) entry which is preliminary data.</text>
</comment>
<protein>
    <recommendedName>
        <fullName evidence="3">Nose resistant-to-fluoxetine protein N-terminal domain-containing protein</fullName>
    </recommendedName>
</protein>
<organism evidence="4 5">
    <name type="scientific">Adineta steineri</name>
    <dbReference type="NCBI Taxonomy" id="433720"/>
    <lineage>
        <taxon>Eukaryota</taxon>
        <taxon>Metazoa</taxon>
        <taxon>Spiralia</taxon>
        <taxon>Gnathifera</taxon>
        <taxon>Rotifera</taxon>
        <taxon>Eurotatoria</taxon>
        <taxon>Bdelloidea</taxon>
        <taxon>Adinetida</taxon>
        <taxon>Adinetidae</taxon>
        <taxon>Adineta</taxon>
    </lineage>
</organism>
<feature type="transmembrane region" description="Helical" evidence="1">
    <location>
        <begin position="302"/>
        <end position="322"/>
    </location>
</feature>
<feature type="transmembrane region" description="Helical" evidence="1">
    <location>
        <begin position="602"/>
        <end position="621"/>
    </location>
</feature>
<evidence type="ECO:0000313" key="4">
    <source>
        <dbReference type="EMBL" id="CAF1282916.1"/>
    </source>
</evidence>
<evidence type="ECO:0000256" key="2">
    <source>
        <dbReference type="SAM" id="SignalP"/>
    </source>
</evidence>
<feature type="domain" description="Nose resistant-to-fluoxetine protein N-terminal" evidence="3">
    <location>
        <begin position="69"/>
        <end position="194"/>
    </location>
</feature>
<feature type="transmembrane region" description="Helical" evidence="1">
    <location>
        <begin position="485"/>
        <end position="506"/>
    </location>
</feature>